<keyword evidence="2" id="KW-0812">Transmembrane</keyword>
<evidence type="ECO:0000256" key="2">
    <source>
        <dbReference type="ARBA" id="ARBA00022692"/>
    </source>
</evidence>
<evidence type="ECO:0000256" key="4">
    <source>
        <dbReference type="ARBA" id="ARBA00023136"/>
    </source>
</evidence>
<comment type="subcellular location">
    <subcellularLocation>
        <location evidence="1">Membrane</location>
        <topology evidence="1">Multi-pass membrane protein</topology>
    </subcellularLocation>
</comment>
<evidence type="ECO:0000313" key="7">
    <source>
        <dbReference type="Proteomes" id="UP001604335"/>
    </source>
</evidence>
<keyword evidence="3" id="KW-1133">Transmembrane helix</keyword>
<dbReference type="Pfam" id="PF06271">
    <property type="entry name" value="RDD"/>
    <property type="match status" value="1"/>
</dbReference>
<evidence type="ECO:0000313" key="6">
    <source>
        <dbReference type="EMBL" id="MFG3819577.1"/>
    </source>
</evidence>
<dbReference type="RefSeq" id="WP_393015550.1">
    <property type="nucleotide sequence ID" value="NZ_JAZAQF010000094.1"/>
</dbReference>
<accession>A0ABW7CEK9</accession>
<evidence type="ECO:0000259" key="5">
    <source>
        <dbReference type="Pfam" id="PF06271"/>
    </source>
</evidence>
<keyword evidence="7" id="KW-1185">Reference proteome</keyword>
<sequence length="181" mass="20442">MRDRLEPAPYLPRVPLWRRGVATAIDAVIAGLFSGLLGAGFELPVFVLLWLLVRVVMVANNRGQSIGRLAMDIKLVNPRTRRLPTMVELTQREGIVGIEAWLALQGLFLLSQVNPVALLCLAPAIVDGIVTATDESRQQQSFHDRLIGSIVVQTSRGFSLDLKVQRWYRLLRDRTERFMRR</sequence>
<comment type="caution">
    <text evidence="6">The sequence shown here is derived from an EMBL/GenBank/DDBJ whole genome shotgun (WGS) entry which is preliminary data.</text>
</comment>
<organism evidence="6 7">
    <name type="scientific">Limnothrix redekei LRLZ20PSL1</name>
    <dbReference type="NCBI Taxonomy" id="3112953"/>
    <lineage>
        <taxon>Bacteria</taxon>
        <taxon>Bacillati</taxon>
        <taxon>Cyanobacteriota</taxon>
        <taxon>Cyanophyceae</taxon>
        <taxon>Pseudanabaenales</taxon>
        <taxon>Pseudanabaenaceae</taxon>
        <taxon>Limnothrix</taxon>
    </lineage>
</organism>
<feature type="domain" description="RDD" evidence="5">
    <location>
        <begin position="15"/>
        <end position="147"/>
    </location>
</feature>
<name>A0ABW7CEK9_9CYAN</name>
<dbReference type="InterPro" id="IPR010432">
    <property type="entry name" value="RDD"/>
</dbReference>
<gene>
    <name evidence="6" type="ORF">VPK24_18175</name>
</gene>
<protein>
    <submittedName>
        <fullName evidence="6">RDD family protein</fullName>
    </submittedName>
</protein>
<evidence type="ECO:0000256" key="3">
    <source>
        <dbReference type="ARBA" id="ARBA00022989"/>
    </source>
</evidence>
<proteinExistence type="predicted"/>
<evidence type="ECO:0000256" key="1">
    <source>
        <dbReference type="ARBA" id="ARBA00004141"/>
    </source>
</evidence>
<keyword evidence="4" id="KW-0472">Membrane</keyword>
<reference evidence="7" key="1">
    <citation type="journal article" date="2024" name="Algal Res.">
        <title>Biochemical, toxicological and genomic investigation of a high-biomass producing Limnothrix strain isolated from Italian shallow drinking water reservoir.</title>
        <authorList>
            <person name="Simonazzi M."/>
            <person name="Shishido T.K."/>
            <person name="Delbaje E."/>
            <person name="Wahlsten M."/>
            <person name="Fewer D.P."/>
            <person name="Sivonen K."/>
            <person name="Pezzolesi L."/>
            <person name="Pistocchi R."/>
        </authorList>
    </citation>
    <scope>NUCLEOTIDE SEQUENCE [LARGE SCALE GENOMIC DNA]</scope>
    <source>
        <strain evidence="7">LRLZ20PSL1</strain>
    </source>
</reference>
<dbReference type="EMBL" id="JAZAQF010000094">
    <property type="protein sequence ID" value="MFG3819577.1"/>
    <property type="molecule type" value="Genomic_DNA"/>
</dbReference>
<dbReference type="Proteomes" id="UP001604335">
    <property type="component" value="Unassembled WGS sequence"/>
</dbReference>